<dbReference type="GO" id="GO:0016887">
    <property type="term" value="F:ATP hydrolysis activity"/>
    <property type="evidence" value="ECO:0007669"/>
    <property type="project" value="InterPro"/>
</dbReference>
<evidence type="ECO:0000259" key="2">
    <source>
        <dbReference type="Pfam" id="PF00004"/>
    </source>
</evidence>
<dbReference type="Gene3D" id="3.40.50.300">
    <property type="entry name" value="P-loop containing nucleotide triphosphate hydrolases"/>
    <property type="match status" value="1"/>
</dbReference>
<dbReference type="Pfam" id="PF00004">
    <property type="entry name" value="AAA"/>
    <property type="match status" value="1"/>
</dbReference>
<feature type="region of interest" description="Disordered" evidence="1">
    <location>
        <begin position="38"/>
        <end position="60"/>
    </location>
</feature>
<dbReference type="SUPFAM" id="SSF52540">
    <property type="entry name" value="P-loop containing nucleoside triphosphate hydrolases"/>
    <property type="match status" value="1"/>
</dbReference>
<dbReference type="Proteomes" id="UP000178121">
    <property type="component" value="Unassembled WGS sequence"/>
</dbReference>
<dbReference type="AlphaFoldDB" id="A0A1G2MCN4"/>
<feature type="compositionally biased region" description="Basic and acidic residues" evidence="1">
    <location>
        <begin position="38"/>
        <end position="51"/>
    </location>
</feature>
<feature type="domain" description="ATPase AAA-type core" evidence="2">
    <location>
        <begin position="318"/>
        <end position="447"/>
    </location>
</feature>
<dbReference type="InterPro" id="IPR003959">
    <property type="entry name" value="ATPase_AAA_core"/>
</dbReference>
<reference evidence="3 4" key="1">
    <citation type="journal article" date="2016" name="Nat. Commun.">
        <title>Thousands of microbial genomes shed light on interconnected biogeochemical processes in an aquifer system.</title>
        <authorList>
            <person name="Anantharaman K."/>
            <person name="Brown C.T."/>
            <person name="Hug L.A."/>
            <person name="Sharon I."/>
            <person name="Castelle C.J."/>
            <person name="Probst A.J."/>
            <person name="Thomas B.C."/>
            <person name="Singh A."/>
            <person name="Wilkins M.J."/>
            <person name="Karaoz U."/>
            <person name="Brodie E.L."/>
            <person name="Williams K.H."/>
            <person name="Hubbard S.S."/>
            <person name="Banfield J.F."/>
        </authorList>
    </citation>
    <scope>NUCLEOTIDE SEQUENCE [LARGE SCALE GENOMIC DNA]</scope>
</reference>
<accession>A0A1G2MCN4</accession>
<dbReference type="GO" id="GO:0005524">
    <property type="term" value="F:ATP binding"/>
    <property type="evidence" value="ECO:0007669"/>
    <property type="project" value="InterPro"/>
</dbReference>
<protein>
    <recommendedName>
        <fullName evidence="2">ATPase AAA-type core domain-containing protein</fullName>
    </recommendedName>
</protein>
<evidence type="ECO:0000256" key="1">
    <source>
        <dbReference type="SAM" id="MobiDB-lite"/>
    </source>
</evidence>
<organism evidence="3 4">
    <name type="scientific">Candidatus Taylorbacteria bacterium RIFCSPHIGHO2_01_FULL_51_15</name>
    <dbReference type="NCBI Taxonomy" id="1802304"/>
    <lineage>
        <taxon>Bacteria</taxon>
        <taxon>Candidatus Tayloriibacteriota</taxon>
    </lineage>
</organism>
<dbReference type="InterPro" id="IPR027417">
    <property type="entry name" value="P-loop_NTPase"/>
</dbReference>
<name>A0A1G2MCN4_9BACT</name>
<sequence>MSVNTASELPITADDLQRQLEKATRSLTAVSYTPRKDLGALRNERDPEAKKAGWASRPPVASQSAQTVQILKIAEEVNKGGALLDENINVALNVLRQGLQVGLHLGALYGKFSGFDTLQERNTKSQLAGDAEQAEWQAKKETQAAITIFATGYYVSWRLATYKTEELSGVNADFVGLPESIALGGQTQALASVLFHYGSYLKDAQTGLDFLKITQLYFKAVLDEMKARAGALKYADVFIDKSYRLEKTQFTVNGFHGEIHGAGAVVEFKRVDITKVVGNEEAKLLAWRFAQHIIAYDTDKKMNPMVEFGAFPWVSLYKGKPGTGKTLLIGALLTLISDYCKNLGLPFRPHPLPNTIVSTFQGGSAENMENWMSVLRNPAELIMAPIDDAENIFEDRTRQGVSAGVREVIGVFLRGTEGVTAINRGNVIILFASNIPEQMDRAVLSRVLWRADVDGAKTRFDFLDQMRLWSDGMEGWDKGFAGLNWPADYEFLSSQGLRRKVQNLAEEVQVFKDKRLAEIYDRVRTKYRHTEHDFYAHLYLEVLKEYPFFSSRDIRNIQTAVTTRLFDFNFPDEWLADREQFAAKDYDTKKGMILEVAHGNMRGKKVPDLLLEETAKYLDTAVSILDAGFRRRVEETVEAIGVNETARDEYRTRKGLNGSQPQA</sequence>
<proteinExistence type="predicted"/>
<evidence type="ECO:0000313" key="4">
    <source>
        <dbReference type="Proteomes" id="UP000178121"/>
    </source>
</evidence>
<evidence type="ECO:0000313" key="3">
    <source>
        <dbReference type="EMBL" id="OHA21628.1"/>
    </source>
</evidence>
<gene>
    <name evidence="3" type="ORF">A2849_02340</name>
</gene>
<dbReference type="EMBL" id="MHRI01000006">
    <property type="protein sequence ID" value="OHA21628.1"/>
    <property type="molecule type" value="Genomic_DNA"/>
</dbReference>
<comment type="caution">
    <text evidence="3">The sequence shown here is derived from an EMBL/GenBank/DDBJ whole genome shotgun (WGS) entry which is preliminary data.</text>
</comment>